<keyword evidence="1" id="KW-0175">Coiled coil</keyword>
<dbReference type="PANTHER" id="PTHR16275">
    <property type="entry name" value="COILED-COIL DOMAIN-CONTAINING PROTEIN 40"/>
    <property type="match status" value="1"/>
</dbReference>
<dbReference type="GO" id="GO:0061512">
    <property type="term" value="P:protein localization to cilium"/>
    <property type="evidence" value="ECO:0007669"/>
    <property type="project" value="Ensembl"/>
</dbReference>
<organism evidence="3 4">
    <name type="scientific">Chelonoidis abingdonii</name>
    <name type="common">Abingdon island giant tortoise</name>
    <name type="synonym">Testudo abingdonii</name>
    <dbReference type="NCBI Taxonomy" id="106734"/>
    <lineage>
        <taxon>Eukaryota</taxon>
        <taxon>Metazoa</taxon>
        <taxon>Chordata</taxon>
        <taxon>Craniata</taxon>
        <taxon>Vertebrata</taxon>
        <taxon>Euteleostomi</taxon>
        <taxon>Archelosauria</taxon>
        <taxon>Testudinata</taxon>
        <taxon>Testudines</taxon>
        <taxon>Cryptodira</taxon>
        <taxon>Durocryptodira</taxon>
        <taxon>Testudinoidea</taxon>
        <taxon>Testudinidae</taxon>
        <taxon>Chelonoidis</taxon>
    </lineage>
</organism>
<dbReference type="GeneTree" id="ENSGT00440000035688"/>
<dbReference type="GO" id="GO:0001947">
    <property type="term" value="P:heart looping"/>
    <property type="evidence" value="ECO:0007669"/>
    <property type="project" value="Ensembl"/>
</dbReference>
<feature type="compositionally biased region" description="Basic and acidic residues" evidence="2">
    <location>
        <begin position="20"/>
        <end position="30"/>
    </location>
</feature>
<reference evidence="3" key="1">
    <citation type="submission" date="2025-08" db="UniProtKB">
        <authorList>
            <consortium name="Ensembl"/>
        </authorList>
    </citation>
    <scope>IDENTIFICATION</scope>
</reference>
<dbReference type="GO" id="GO:0031514">
    <property type="term" value="C:motile cilium"/>
    <property type="evidence" value="ECO:0007669"/>
    <property type="project" value="Ensembl"/>
</dbReference>
<dbReference type="GO" id="GO:0060287">
    <property type="term" value="P:epithelial cilium movement involved in determination of left/right asymmetry"/>
    <property type="evidence" value="ECO:0007669"/>
    <property type="project" value="Ensembl"/>
</dbReference>
<dbReference type="GO" id="GO:0030324">
    <property type="term" value="P:lung development"/>
    <property type="evidence" value="ECO:0007669"/>
    <property type="project" value="Ensembl"/>
</dbReference>
<name>A0A8C0H6P9_CHEAB</name>
<dbReference type="GO" id="GO:0005576">
    <property type="term" value="C:extracellular region"/>
    <property type="evidence" value="ECO:0007669"/>
    <property type="project" value="GOC"/>
</dbReference>
<dbReference type="AlphaFoldDB" id="A0A8C0H6P9"/>
<feature type="compositionally biased region" description="Acidic residues" evidence="2">
    <location>
        <begin position="1"/>
        <end position="13"/>
    </location>
</feature>
<accession>A0A8C0H6P9</accession>
<dbReference type="GO" id="GO:0003356">
    <property type="term" value="P:regulation of cilium beat frequency"/>
    <property type="evidence" value="ECO:0007669"/>
    <property type="project" value="Ensembl"/>
</dbReference>
<dbReference type="GO" id="GO:0030317">
    <property type="term" value="P:flagellated sperm motility"/>
    <property type="evidence" value="ECO:0007669"/>
    <property type="project" value="Ensembl"/>
</dbReference>
<sequence>MQPENGDDKEEGEAVPTEDPGERLIPKEQEVSGAMEQETSGAMEQEVSGAMEQEIAGATEKKVAGAMEQEVSGATEKEVAGATEKEVSGTTEKEVTGATEKEVAGAMEQVVSAVTFGKVISYEFKLGEHLIHKTYNLVYNITFPLMRRFQAALKNYLSKQMEKVTMELRELTVATKQGKVQREELGMVLYGVQQQLARLQMELEKNQDRYSQIAMVRRQLEEELQDIRHLYKKTCQSTEDERKKVSVMQTEVENLALRLFYMQNMDQDVRDDISVMKRAVKKAEADRNQAEVEKKKQDLLVDRLTRKFNELQEQIGLYEAQFIAQAEDTKITRKAVSEACMEIQTINMEKKQLMHQWDSSLTGMKRRDEAYSAMQEALRQSKHQLKSLETEIQVYKKSVMKEEERNELLASILNRSENDGNMSKKLIAQCMAKQDALKVEYSTYTRTLHETEQALTARMNELQAISKEIEKETEARQELENQIMAKLQDQLMSNKAAKYFSQLAAKLHKRKLDLELHFSKVENDTAQVILDTTHTNCRLAMLQKTFSELDKEMKNINDLINHSENEIAKRNLLIERKQGVINLFNKKMEMMISQLGGQELGPLEVEINRLTKQIDEYNSEVMTLQKYWLRLQKELVKLTHKREEQLASLDMLKKQITIMEQKKVRTENEIQQEKNEQKDIERHMRNMANDLMKLNMLINKNSHNSEELQHGNTIMENEFVRSLKAAERESIEMQEKLDRLHEEKERLLNSLVEAEHQIMLWEKKIQLAKEMRAAVDSETGQGEIRAMRTEIHRMQVRYSQLTKQQEKMIRDMEAAVSRRETIMIRGEGQSKMDKKHFTKSDFHHKTQELRKKIKETQKVSRTITELENTQKSLSISLLEKQQQLSSLQAEADVLDADIERLQDKKRWNLSEIVAYQNRRKHLQAVKDGKYTPLCRTQQALQKEQQQQQDRLHTINVIIHQIQQEYPQYQRVLCWLSQALDSRLGSQEAE</sequence>
<evidence type="ECO:0000256" key="2">
    <source>
        <dbReference type="SAM" id="MobiDB-lite"/>
    </source>
</evidence>
<dbReference type="GO" id="GO:0044458">
    <property type="term" value="P:motile cilium assembly"/>
    <property type="evidence" value="ECO:0007669"/>
    <property type="project" value="Ensembl"/>
</dbReference>
<dbReference type="GO" id="GO:0071907">
    <property type="term" value="P:determination of digestive tract left/right asymmetry"/>
    <property type="evidence" value="ECO:0007669"/>
    <property type="project" value="Ensembl"/>
</dbReference>
<gene>
    <name evidence="3" type="primary">CCDC40</name>
</gene>
<dbReference type="GO" id="GO:0035469">
    <property type="term" value="P:determination of pancreatic left/right asymmetry"/>
    <property type="evidence" value="ECO:0007669"/>
    <property type="project" value="Ensembl"/>
</dbReference>
<dbReference type="GO" id="GO:0005930">
    <property type="term" value="C:axoneme"/>
    <property type="evidence" value="ECO:0007669"/>
    <property type="project" value="Ensembl"/>
</dbReference>
<dbReference type="InterPro" id="IPR037386">
    <property type="entry name" value="CCDC40"/>
</dbReference>
<feature type="coiled-coil region" evidence="1">
    <location>
        <begin position="189"/>
        <end position="223"/>
    </location>
</feature>
<feature type="coiled-coil region" evidence="1">
    <location>
        <begin position="371"/>
        <end position="405"/>
    </location>
</feature>
<feature type="compositionally biased region" description="Basic and acidic residues" evidence="2">
    <location>
        <begin position="75"/>
        <end position="96"/>
    </location>
</feature>
<dbReference type="PANTHER" id="PTHR16275:SF8">
    <property type="entry name" value="COILED-COIL DOMAIN-CONTAINING PROTEIN 40"/>
    <property type="match status" value="1"/>
</dbReference>
<evidence type="ECO:0000313" key="3">
    <source>
        <dbReference type="Ensembl" id="ENSCABP00000019127.1"/>
    </source>
</evidence>
<dbReference type="GO" id="GO:0071910">
    <property type="term" value="P:determination of liver left/right asymmetry"/>
    <property type="evidence" value="ECO:0007669"/>
    <property type="project" value="Ensembl"/>
</dbReference>
<keyword evidence="4" id="KW-1185">Reference proteome</keyword>
<proteinExistence type="predicted"/>
<dbReference type="Proteomes" id="UP000694404">
    <property type="component" value="Unplaced"/>
</dbReference>
<dbReference type="Ensembl" id="ENSCABT00000020955.1">
    <property type="protein sequence ID" value="ENSCABP00000019127.1"/>
    <property type="gene ID" value="ENSCABG00000014126.1"/>
</dbReference>
<feature type="coiled-coil region" evidence="1">
    <location>
        <begin position="452"/>
        <end position="489"/>
    </location>
</feature>
<dbReference type="Pfam" id="PF08647">
    <property type="entry name" value="BRE1"/>
    <property type="match status" value="1"/>
</dbReference>
<reference evidence="3" key="2">
    <citation type="submission" date="2025-09" db="UniProtKB">
        <authorList>
            <consortium name="Ensembl"/>
        </authorList>
    </citation>
    <scope>IDENTIFICATION</scope>
</reference>
<dbReference type="OMA" id="RMQRIQK"/>
<feature type="coiled-coil region" evidence="1">
    <location>
        <begin position="539"/>
        <end position="566"/>
    </location>
</feature>
<dbReference type="GO" id="GO:0036159">
    <property type="term" value="P:inner dynein arm assembly"/>
    <property type="evidence" value="ECO:0007669"/>
    <property type="project" value="Ensembl"/>
</dbReference>
<evidence type="ECO:0000256" key="1">
    <source>
        <dbReference type="SAM" id="Coils"/>
    </source>
</evidence>
<feature type="region of interest" description="Disordered" evidence="2">
    <location>
        <begin position="1"/>
        <end position="96"/>
    </location>
</feature>
<feature type="coiled-coil region" evidence="1">
    <location>
        <begin position="600"/>
        <end position="690"/>
    </location>
</feature>
<feature type="coiled-coil region" evidence="1">
    <location>
        <begin position="273"/>
        <end position="321"/>
    </location>
</feature>
<feature type="coiled-coil region" evidence="1">
    <location>
        <begin position="877"/>
        <end position="904"/>
    </location>
</feature>
<protein>
    <submittedName>
        <fullName evidence="3">Coiled-coil domain 40 molecular ruler complex subunit</fullName>
    </submittedName>
</protein>
<feature type="coiled-coil region" evidence="1">
    <location>
        <begin position="723"/>
        <end position="804"/>
    </location>
</feature>
<evidence type="ECO:0000313" key="4">
    <source>
        <dbReference type="Proteomes" id="UP000694404"/>
    </source>
</evidence>